<dbReference type="InterPro" id="IPR035906">
    <property type="entry name" value="MetI-like_sf"/>
</dbReference>
<evidence type="ECO:0000256" key="1">
    <source>
        <dbReference type="ARBA" id="ARBA00004429"/>
    </source>
</evidence>
<sequence>MKRNKWVFFILTFTFSIFPVLFLLVKSVTENFQLSDGTKLRFTLDGWGVLLSENQLAEATWTSIGIGFVVVLLNLWVGITGGRVLAFESFRGKSAVETAILFPLIIPVLAITLGIHLVFIRIGLADTWYGVVLIHLVPTIPYTIRIMRNSYVTIGHDMLEQAKTLGGSGLARFISIEVPLLKPAIRSAVFLIFVISLSQYVVTTIIGGGNVVTLALVYFPFLQSANSAIIAAFSIWFAVIPLLFYLVFELLLTLLPYQKRWRTHE</sequence>
<accession>A0A0A5GH64</accession>
<comment type="similarity">
    <text evidence="8">Belongs to the binding-protein-dependent transport system permease family.</text>
</comment>
<feature type="transmembrane region" description="Helical" evidence="8">
    <location>
        <begin position="227"/>
        <end position="252"/>
    </location>
</feature>
<keyword evidence="5 8" id="KW-0812">Transmembrane</keyword>
<dbReference type="PANTHER" id="PTHR43357">
    <property type="entry name" value="INNER MEMBRANE ABC TRANSPORTER PERMEASE PROTEIN YDCV"/>
    <property type="match status" value="1"/>
</dbReference>
<evidence type="ECO:0000313" key="11">
    <source>
        <dbReference type="Proteomes" id="UP000030528"/>
    </source>
</evidence>
<feature type="transmembrane region" description="Helical" evidence="8">
    <location>
        <begin position="100"/>
        <end position="122"/>
    </location>
</feature>
<feature type="transmembrane region" description="Helical" evidence="8">
    <location>
        <begin position="128"/>
        <end position="144"/>
    </location>
</feature>
<dbReference type="PANTHER" id="PTHR43357:SF4">
    <property type="entry name" value="INNER MEMBRANE ABC TRANSPORTER PERMEASE PROTEIN YDCV"/>
    <property type="match status" value="1"/>
</dbReference>
<dbReference type="AlphaFoldDB" id="A0A0A5GH64"/>
<name>A0A0A5GH64_9BACI</name>
<dbReference type="RefSeq" id="WP_026801260.1">
    <property type="nucleotide sequence ID" value="NZ_AULI01000014.1"/>
</dbReference>
<dbReference type="GO" id="GO:0055085">
    <property type="term" value="P:transmembrane transport"/>
    <property type="evidence" value="ECO:0007669"/>
    <property type="project" value="InterPro"/>
</dbReference>
<dbReference type="OrthoDB" id="9782004at2"/>
<proteinExistence type="inferred from homology"/>
<protein>
    <submittedName>
        <fullName evidence="10">ABC transporter permease</fullName>
    </submittedName>
</protein>
<dbReference type="Proteomes" id="UP000030528">
    <property type="component" value="Unassembled WGS sequence"/>
</dbReference>
<dbReference type="InterPro" id="IPR000515">
    <property type="entry name" value="MetI-like"/>
</dbReference>
<organism evidence="10 11">
    <name type="scientific">Pontibacillus halophilus JSM 076056 = DSM 19796</name>
    <dbReference type="NCBI Taxonomy" id="1385510"/>
    <lineage>
        <taxon>Bacteria</taxon>
        <taxon>Bacillati</taxon>
        <taxon>Bacillota</taxon>
        <taxon>Bacilli</taxon>
        <taxon>Bacillales</taxon>
        <taxon>Bacillaceae</taxon>
        <taxon>Pontibacillus</taxon>
    </lineage>
</organism>
<feature type="domain" description="ABC transmembrane type-1" evidence="9">
    <location>
        <begin position="60"/>
        <end position="248"/>
    </location>
</feature>
<keyword evidence="6 8" id="KW-1133">Transmembrane helix</keyword>
<keyword evidence="11" id="KW-1185">Reference proteome</keyword>
<evidence type="ECO:0000313" key="10">
    <source>
        <dbReference type="EMBL" id="KGX90538.1"/>
    </source>
</evidence>
<evidence type="ECO:0000256" key="6">
    <source>
        <dbReference type="ARBA" id="ARBA00022989"/>
    </source>
</evidence>
<keyword evidence="3" id="KW-1003">Cell membrane</keyword>
<dbReference type="CDD" id="cd06261">
    <property type="entry name" value="TM_PBP2"/>
    <property type="match status" value="1"/>
</dbReference>
<evidence type="ECO:0000256" key="4">
    <source>
        <dbReference type="ARBA" id="ARBA00022519"/>
    </source>
</evidence>
<dbReference type="EMBL" id="AVPE01000014">
    <property type="protein sequence ID" value="KGX90538.1"/>
    <property type="molecule type" value="Genomic_DNA"/>
</dbReference>
<gene>
    <name evidence="10" type="ORF">N781_07015</name>
</gene>
<comment type="subcellular location">
    <subcellularLocation>
        <location evidence="1">Cell inner membrane</location>
        <topology evidence="1">Multi-pass membrane protein</topology>
    </subcellularLocation>
    <subcellularLocation>
        <location evidence="8">Cell membrane</location>
        <topology evidence="8">Multi-pass membrane protein</topology>
    </subcellularLocation>
</comment>
<dbReference type="Pfam" id="PF00528">
    <property type="entry name" value="BPD_transp_1"/>
    <property type="match status" value="1"/>
</dbReference>
<feature type="transmembrane region" description="Helical" evidence="8">
    <location>
        <begin position="7"/>
        <end position="25"/>
    </location>
</feature>
<comment type="caution">
    <text evidence="10">The sequence shown here is derived from an EMBL/GenBank/DDBJ whole genome shotgun (WGS) entry which is preliminary data.</text>
</comment>
<dbReference type="PROSITE" id="PS50928">
    <property type="entry name" value="ABC_TM1"/>
    <property type="match status" value="1"/>
</dbReference>
<feature type="transmembrane region" description="Helical" evidence="8">
    <location>
        <begin position="188"/>
        <end position="221"/>
    </location>
</feature>
<dbReference type="SUPFAM" id="SSF161098">
    <property type="entry name" value="MetI-like"/>
    <property type="match status" value="1"/>
</dbReference>
<evidence type="ECO:0000256" key="3">
    <source>
        <dbReference type="ARBA" id="ARBA00022475"/>
    </source>
</evidence>
<evidence type="ECO:0000256" key="5">
    <source>
        <dbReference type="ARBA" id="ARBA00022692"/>
    </source>
</evidence>
<dbReference type="GO" id="GO:0005886">
    <property type="term" value="C:plasma membrane"/>
    <property type="evidence" value="ECO:0007669"/>
    <property type="project" value="UniProtKB-SubCell"/>
</dbReference>
<keyword evidence="2 8" id="KW-0813">Transport</keyword>
<dbReference type="STRING" id="1385510.GCA_000425205_03000"/>
<reference evidence="10 11" key="1">
    <citation type="submission" date="2013-08" db="EMBL/GenBank/DDBJ databases">
        <authorList>
            <person name="Huang J."/>
            <person name="Wang G."/>
        </authorList>
    </citation>
    <scope>NUCLEOTIDE SEQUENCE [LARGE SCALE GENOMIC DNA]</scope>
    <source>
        <strain evidence="10 11">JSM 076056</strain>
    </source>
</reference>
<keyword evidence="7 8" id="KW-0472">Membrane</keyword>
<dbReference type="eggNOG" id="COG1177">
    <property type="taxonomic scope" value="Bacteria"/>
</dbReference>
<keyword evidence="4" id="KW-0997">Cell inner membrane</keyword>
<evidence type="ECO:0000256" key="2">
    <source>
        <dbReference type="ARBA" id="ARBA00022448"/>
    </source>
</evidence>
<evidence type="ECO:0000256" key="8">
    <source>
        <dbReference type="RuleBase" id="RU363032"/>
    </source>
</evidence>
<evidence type="ECO:0000259" key="9">
    <source>
        <dbReference type="PROSITE" id="PS50928"/>
    </source>
</evidence>
<evidence type="ECO:0000256" key="7">
    <source>
        <dbReference type="ARBA" id="ARBA00023136"/>
    </source>
</evidence>
<dbReference type="Gene3D" id="1.10.3720.10">
    <property type="entry name" value="MetI-like"/>
    <property type="match status" value="1"/>
</dbReference>
<feature type="transmembrane region" description="Helical" evidence="8">
    <location>
        <begin position="59"/>
        <end position="79"/>
    </location>
</feature>